<comment type="caution">
    <text evidence="2">The sequence shown here is derived from an EMBL/GenBank/DDBJ whole genome shotgun (WGS) entry which is preliminary data.</text>
</comment>
<organism evidence="2 3">
    <name type="scientific">Roseibaca calidilacus</name>
    <dbReference type="NCBI Taxonomy" id="1666912"/>
    <lineage>
        <taxon>Bacteria</taxon>
        <taxon>Pseudomonadati</taxon>
        <taxon>Pseudomonadota</taxon>
        <taxon>Alphaproteobacteria</taxon>
        <taxon>Rhodobacterales</taxon>
        <taxon>Paracoccaceae</taxon>
        <taxon>Roseinatronobacter</taxon>
    </lineage>
</organism>
<evidence type="ECO:0000313" key="4">
    <source>
        <dbReference type="Proteomes" id="UP000182045"/>
    </source>
</evidence>
<dbReference type="STRING" id="1666912.Ga0058931_0820"/>
<gene>
    <name evidence="1" type="ORF">Ga0058931_0820</name>
    <name evidence="2" type="ORF">HLUCCA05_10490</name>
</gene>
<accession>A0A0P7YTV8</accession>
<reference evidence="2 3" key="1">
    <citation type="submission" date="2015-09" db="EMBL/GenBank/DDBJ databases">
        <title>Identification and resolution of microdiversity through metagenomic sequencing of parallel consortia.</title>
        <authorList>
            <person name="Nelson W.C."/>
            <person name="Romine M.F."/>
            <person name="Lindemann S.R."/>
        </authorList>
    </citation>
    <scope>NUCLEOTIDE SEQUENCE [LARGE SCALE GENOMIC DNA]</scope>
    <source>
        <strain evidence="2">HL-91</strain>
    </source>
</reference>
<name>A0A0P7YTV8_9RHOB</name>
<sequence>MKAFVAAAIFAVVIAFGASQVLNGSFQEPSYSAFSTEGARVGDPGSNLVSE</sequence>
<evidence type="ECO:0000313" key="2">
    <source>
        <dbReference type="EMBL" id="KPP92813.1"/>
    </source>
</evidence>
<dbReference type="RefSeq" id="WP_176699331.1">
    <property type="nucleotide sequence ID" value="NZ_FBYC01000004.1"/>
</dbReference>
<dbReference type="Proteomes" id="UP000182045">
    <property type="component" value="Unassembled WGS sequence"/>
</dbReference>
<keyword evidence="4" id="KW-1185">Reference proteome</keyword>
<evidence type="ECO:0000313" key="1">
    <source>
        <dbReference type="EMBL" id="CUX80115.1"/>
    </source>
</evidence>
<evidence type="ECO:0000313" key="3">
    <source>
        <dbReference type="Proteomes" id="UP000050413"/>
    </source>
</evidence>
<dbReference type="EMBL" id="LJSG01000011">
    <property type="protein sequence ID" value="KPP92813.1"/>
    <property type="molecule type" value="Genomic_DNA"/>
</dbReference>
<protein>
    <submittedName>
        <fullName evidence="2">Uncharacterized protein</fullName>
    </submittedName>
</protein>
<reference evidence="1 4" key="2">
    <citation type="submission" date="2016-01" db="EMBL/GenBank/DDBJ databases">
        <authorList>
            <person name="Varghese N."/>
        </authorList>
    </citation>
    <scope>NUCLEOTIDE SEQUENCE [LARGE SCALE GENOMIC DNA]</scope>
    <source>
        <strain evidence="1 4">HL-91</strain>
    </source>
</reference>
<proteinExistence type="predicted"/>
<dbReference type="EMBL" id="FBYC01000004">
    <property type="protein sequence ID" value="CUX80115.1"/>
    <property type="molecule type" value="Genomic_DNA"/>
</dbReference>
<dbReference type="AlphaFoldDB" id="A0A0P7YTV8"/>
<dbReference type="Proteomes" id="UP000050413">
    <property type="component" value="Unassembled WGS sequence"/>
</dbReference>